<protein>
    <submittedName>
        <fullName evidence="6">Related to WD40-repeat protein (Notchless protein)</fullName>
    </submittedName>
</protein>
<feature type="repeat" description="WD" evidence="3">
    <location>
        <begin position="817"/>
        <end position="858"/>
    </location>
</feature>
<dbReference type="SMART" id="SM00320">
    <property type="entry name" value="WD40"/>
    <property type="match status" value="14"/>
</dbReference>
<evidence type="ECO:0000256" key="1">
    <source>
        <dbReference type="ARBA" id="ARBA00022574"/>
    </source>
</evidence>
<dbReference type="PROSITE" id="PS50294">
    <property type="entry name" value="WD_REPEATS_REGION"/>
    <property type="match status" value="14"/>
</dbReference>
<feature type="compositionally biased region" description="Low complexity" evidence="4">
    <location>
        <begin position="18"/>
        <end position="30"/>
    </location>
</feature>
<accession>G4TUJ4</accession>
<dbReference type="Pfam" id="PF24883">
    <property type="entry name" value="NPHP3_N"/>
    <property type="match status" value="1"/>
</dbReference>
<feature type="repeat" description="WD" evidence="3">
    <location>
        <begin position="903"/>
        <end position="944"/>
    </location>
</feature>
<dbReference type="InterPro" id="IPR036322">
    <property type="entry name" value="WD40_repeat_dom_sf"/>
</dbReference>
<organism evidence="6 7">
    <name type="scientific">Serendipita indica (strain DSM 11827)</name>
    <name type="common">Root endophyte fungus</name>
    <name type="synonym">Piriformospora indica</name>
    <dbReference type="NCBI Taxonomy" id="1109443"/>
    <lineage>
        <taxon>Eukaryota</taxon>
        <taxon>Fungi</taxon>
        <taxon>Dikarya</taxon>
        <taxon>Basidiomycota</taxon>
        <taxon>Agaricomycotina</taxon>
        <taxon>Agaricomycetes</taxon>
        <taxon>Sebacinales</taxon>
        <taxon>Serendipitaceae</taxon>
        <taxon>Serendipita</taxon>
    </lineage>
</organism>
<evidence type="ECO:0000256" key="2">
    <source>
        <dbReference type="ARBA" id="ARBA00022737"/>
    </source>
</evidence>
<name>G4TUJ4_SERID</name>
<dbReference type="Proteomes" id="UP000007148">
    <property type="component" value="Unassembled WGS sequence"/>
</dbReference>
<dbReference type="SUPFAM" id="SSF52540">
    <property type="entry name" value="P-loop containing nucleoside triphosphate hydrolases"/>
    <property type="match status" value="1"/>
</dbReference>
<dbReference type="STRING" id="1109443.G4TUJ4"/>
<dbReference type="InterPro" id="IPR015943">
    <property type="entry name" value="WD40/YVTN_repeat-like_dom_sf"/>
</dbReference>
<dbReference type="Pfam" id="PF00400">
    <property type="entry name" value="WD40"/>
    <property type="match status" value="14"/>
</dbReference>
<evidence type="ECO:0000259" key="5">
    <source>
        <dbReference type="Pfam" id="PF24883"/>
    </source>
</evidence>
<feature type="repeat" description="WD" evidence="3">
    <location>
        <begin position="774"/>
        <end position="815"/>
    </location>
</feature>
<feature type="region of interest" description="Disordered" evidence="4">
    <location>
        <begin position="1"/>
        <end position="34"/>
    </location>
</feature>
<dbReference type="InterPro" id="IPR001680">
    <property type="entry name" value="WD40_rpt"/>
</dbReference>
<dbReference type="PROSITE" id="PS50082">
    <property type="entry name" value="WD_REPEATS_2"/>
    <property type="match status" value="14"/>
</dbReference>
<feature type="repeat" description="WD" evidence="3">
    <location>
        <begin position="1289"/>
        <end position="1330"/>
    </location>
</feature>
<feature type="repeat" description="WD" evidence="3">
    <location>
        <begin position="1117"/>
        <end position="1158"/>
    </location>
</feature>
<proteinExistence type="predicted"/>
<dbReference type="InterPro" id="IPR056884">
    <property type="entry name" value="NPHP3-like_N"/>
</dbReference>
<dbReference type="eggNOG" id="KOG4155">
    <property type="taxonomic scope" value="Eukaryota"/>
</dbReference>
<dbReference type="InterPro" id="IPR019775">
    <property type="entry name" value="WD40_repeat_CS"/>
</dbReference>
<dbReference type="PRINTS" id="PR00320">
    <property type="entry name" value="GPROTEINBRPT"/>
</dbReference>
<dbReference type="OMA" id="FRIMNIR"/>
<dbReference type="PROSITE" id="PS00678">
    <property type="entry name" value="WD_REPEATS_1"/>
    <property type="match status" value="7"/>
</dbReference>
<gene>
    <name evidence="6" type="ORF">PIIN_08967</name>
</gene>
<dbReference type="EMBL" id="CAFZ01000382">
    <property type="protein sequence ID" value="CCA74987.1"/>
    <property type="molecule type" value="Genomic_DNA"/>
</dbReference>
<keyword evidence="1 3" id="KW-0853">WD repeat</keyword>
<feature type="repeat" description="WD" evidence="3">
    <location>
        <begin position="1074"/>
        <end position="1115"/>
    </location>
</feature>
<feature type="repeat" description="WD" evidence="3">
    <location>
        <begin position="1160"/>
        <end position="1201"/>
    </location>
</feature>
<feature type="repeat" description="WD" evidence="3">
    <location>
        <begin position="860"/>
        <end position="901"/>
    </location>
</feature>
<feature type="repeat" description="WD" evidence="3">
    <location>
        <begin position="1032"/>
        <end position="1073"/>
    </location>
</feature>
<keyword evidence="7" id="KW-1185">Reference proteome</keyword>
<sequence length="1469" mass="162975">MSARKLTKPKKPYTNANPSASSSFVRSSPRPEYEESDPVDLHAILSEAIDKVLDEGVGILFFLKSACRETKRILEDISTMDGNKEEWNELVRRVRENMSVIEKQVAFFESYPPEDTVIDTESSGPLFYYVQCLENVHETIVGLKEQPARTKSGFLKAFRKPRVDIRKLYREIEGRYRQLMEALDFFAIVVRAKADEHKANAFLILQLPRVSFVAASIHTTCLQGTRTDVLGMMWNWAHNDTPGRPIFWLCDVAGSGKSTVAMSAAGIWHDQGLLGGAFFFSLTSNEVSNTDKFCSAMARDLVRTTRRVIPYIAEAVKQNPSIMQSSFGQQFQTLIVGPLNRHQETVILVIDALDECQSSSQRRELLEALSTAVRGTKNLKIFITSRPDPAIEAVLGPLAIKANLEDRVQGLNHPNPLNDVAIYVHRSLGGILPPEKRWRLIEKANGSFVWASTACRMLRSEANLRNPEKIYDRIMALVQNGGIYELYALIFEHTDRNFYVIMCQMLALLAVAFEPLTMDDFEDLLKHARVGGSGKDLVQSLESVLSMDPSTNKIHFRHPTVVEYLRYCSAPPAVDSRNRLYIDIANAHGQLAWWCLKGLTSPTVGLKFNLCQVESSFYLNRQLPDLEERISKYIPTRLQYASSYWSFHVAETGEDWRRTFKSEVQWIVQSPQVLHWMEVLSFTGGVLRAISGLKATTRHVGFDEETRSAILETRQFLMAFSVPIQDSAPHIYISALPFTPTKSILHSELTKRYLNTLTVTQGLEERYPVLPRTLQGHKGEVYAIAFSPDGSRMISGSNDNTIRQWDADTGQPLGAPLRGHEKAVNSVAFSPDGSRIISGSCDMTIRLWDTESGQPIGKPYKGHEASVTAIAFSLGTSCIAYGFEDNTIGLWNPNTGQLLREPIKGHTKLVTALAFSLDGSKIVSASNDGTIRLWDAITGRSLSVILETRQFGICTLAFSPDGSRIVSGSRDCRIHLWDAHVGSLLGELREGHTYGVKAVIFSPNGSQIASASDDCTIRRWDAITCQPIGEPLRSHESEVITIAFSPDGSRIASGSRDSMIRLWSTDTGQPLGELRGHEYGVEAVAVSPDGSRIASGSRDKTIRLWDTATGRSLGEPLQGHEHSVSTLAFSPDGSRLVSGSYDKTIRLWDVDRRQPLGEPLLGHEYSITAVAFSPDGSQIVSGSYDETIRLWDANTGRPLREPFRGHGASVNTLALSPDGSRIASGSTDQTIRLWDIGTGQQVGNPLRGHEGSVDTLAFSPDGLRIASGSKDKTIRLWDAITGRPLGEPLRDKETLFYTLAFSPDGSRIVSGSYDHTIQLWDANTGRLLGEPFRGHKCLVTTVAFLPDNSRIISGSIDKTIRLWETEIDANKKGVSQNDRRFQDSQLGSAVPDPITVTVPGFKECSLSHDGWVRSSSKLLFWVPPENRHGLQYSHLLTLPTSSLLRATKLDFARFQCGLSWASAREDASH</sequence>
<feature type="repeat" description="WD" evidence="3">
    <location>
        <begin position="989"/>
        <end position="1021"/>
    </location>
</feature>
<dbReference type="SUPFAM" id="SSF50978">
    <property type="entry name" value="WD40 repeat-like"/>
    <property type="match status" value="2"/>
</dbReference>
<dbReference type="InterPro" id="IPR027417">
    <property type="entry name" value="P-loop_NTPase"/>
</dbReference>
<evidence type="ECO:0000256" key="4">
    <source>
        <dbReference type="SAM" id="MobiDB-lite"/>
    </source>
</evidence>
<feature type="domain" description="Nephrocystin 3-like N-terminal" evidence="5">
    <location>
        <begin position="233"/>
        <end position="386"/>
    </location>
</feature>
<evidence type="ECO:0000313" key="7">
    <source>
        <dbReference type="Proteomes" id="UP000007148"/>
    </source>
</evidence>
<feature type="repeat" description="WD" evidence="3">
    <location>
        <begin position="1246"/>
        <end position="1287"/>
    </location>
</feature>
<dbReference type="PANTHER" id="PTHR44129">
    <property type="entry name" value="WD REPEAT-CONTAINING PROTEIN POP1"/>
    <property type="match status" value="1"/>
</dbReference>
<evidence type="ECO:0000313" key="6">
    <source>
        <dbReference type="EMBL" id="CCA74987.1"/>
    </source>
</evidence>
<comment type="caution">
    <text evidence="6">The sequence shown here is derived from an EMBL/GenBank/DDBJ whole genome shotgun (WGS) entry which is preliminary data.</text>
</comment>
<evidence type="ECO:0000256" key="3">
    <source>
        <dbReference type="PROSITE-ProRule" id="PRU00221"/>
    </source>
</evidence>
<feature type="repeat" description="WD" evidence="3">
    <location>
        <begin position="1332"/>
        <end position="1366"/>
    </location>
</feature>
<dbReference type="HOGENOM" id="CLU_000288_6_3_1"/>
<dbReference type="InParanoid" id="G4TUJ4"/>
<feature type="compositionally biased region" description="Basic residues" evidence="4">
    <location>
        <begin position="1"/>
        <end position="11"/>
    </location>
</feature>
<feature type="repeat" description="WD" evidence="3">
    <location>
        <begin position="946"/>
        <end position="987"/>
    </location>
</feature>
<feature type="repeat" description="WD" evidence="3">
    <location>
        <begin position="1203"/>
        <end position="1244"/>
    </location>
</feature>
<dbReference type="OrthoDB" id="538223at2759"/>
<dbReference type="InterPro" id="IPR020472">
    <property type="entry name" value="WD40_PAC1"/>
</dbReference>
<dbReference type="InterPro" id="IPR050349">
    <property type="entry name" value="WD_LIS1/nudF_dynein_reg"/>
</dbReference>
<reference evidence="6 7" key="1">
    <citation type="journal article" date="2011" name="PLoS Pathog.">
        <title>Endophytic Life Strategies Decoded by Genome and Transcriptome Analyses of the Mutualistic Root Symbiont Piriformospora indica.</title>
        <authorList>
            <person name="Zuccaro A."/>
            <person name="Lahrmann U."/>
            <person name="Guldener U."/>
            <person name="Langen G."/>
            <person name="Pfiffi S."/>
            <person name="Biedenkopf D."/>
            <person name="Wong P."/>
            <person name="Samans B."/>
            <person name="Grimm C."/>
            <person name="Basiewicz M."/>
            <person name="Murat C."/>
            <person name="Martin F."/>
            <person name="Kogel K.H."/>
        </authorList>
    </citation>
    <scope>NUCLEOTIDE SEQUENCE [LARGE SCALE GENOMIC DNA]</scope>
    <source>
        <strain evidence="6 7">DSM 11827</strain>
    </source>
</reference>
<dbReference type="CDD" id="cd00200">
    <property type="entry name" value="WD40"/>
    <property type="match status" value="1"/>
</dbReference>
<dbReference type="Gene3D" id="2.130.10.10">
    <property type="entry name" value="YVTN repeat-like/Quinoprotein amine dehydrogenase"/>
    <property type="match status" value="4"/>
</dbReference>
<keyword evidence="2" id="KW-0677">Repeat</keyword>
<dbReference type="Gene3D" id="3.40.50.300">
    <property type="entry name" value="P-loop containing nucleotide triphosphate hydrolases"/>
    <property type="match status" value="1"/>
</dbReference>